<dbReference type="Proteomes" id="UP000218231">
    <property type="component" value="Unassembled WGS sequence"/>
</dbReference>
<dbReference type="PANTHER" id="PTHR23017:SF44">
    <property type="entry name" value="G-PROTEIN COUPLED RECEPTORS FAMILY 1 PROFILE DOMAIN-CONTAINING PROTEIN"/>
    <property type="match status" value="1"/>
</dbReference>
<feature type="transmembrane region" description="Helical" evidence="5">
    <location>
        <begin position="178"/>
        <end position="201"/>
    </location>
</feature>
<comment type="subcellular location">
    <subcellularLocation>
        <location evidence="1">Membrane</location>
    </subcellularLocation>
</comment>
<dbReference type="SUPFAM" id="SSF81321">
    <property type="entry name" value="Family A G protein-coupled receptor-like"/>
    <property type="match status" value="1"/>
</dbReference>
<keyword evidence="4 5" id="KW-0472">Membrane</keyword>
<comment type="caution">
    <text evidence="7">The sequence shown here is derived from an EMBL/GenBank/DDBJ whole genome shotgun (WGS) entry which is preliminary data.</text>
</comment>
<protein>
    <recommendedName>
        <fullName evidence="6">G-protein coupled receptors family 1 profile domain-containing protein</fullName>
    </recommendedName>
</protein>
<dbReference type="CDD" id="cd00637">
    <property type="entry name" value="7tm_classA_rhodopsin-like"/>
    <property type="match status" value="1"/>
</dbReference>
<feature type="transmembrane region" description="Helical" evidence="5">
    <location>
        <begin position="84"/>
        <end position="112"/>
    </location>
</feature>
<dbReference type="InterPro" id="IPR019430">
    <property type="entry name" value="7TM_GPCR_serpentine_rcpt_Srx"/>
</dbReference>
<feature type="transmembrane region" description="Helical" evidence="5">
    <location>
        <begin position="54"/>
        <end position="72"/>
    </location>
</feature>
<dbReference type="Pfam" id="PF10328">
    <property type="entry name" value="7TM_GPCR_Srx"/>
    <property type="match status" value="1"/>
</dbReference>
<accession>A0A2A2JVE5</accession>
<proteinExistence type="predicted"/>
<feature type="transmembrane region" description="Helical" evidence="5">
    <location>
        <begin position="12"/>
        <end position="34"/>
    </location>
</feature>
<feature type="transmembrane region" description="Helical" evidence="5">
    <location>
        <begin position="124"/>
        <end position="143"/>
    </location>
</feature>
<evidence type="ECO:0000256" key="2">
    <source>
        <dbReference type="ARBA" id="ARBA00022692"/>
    </source>
</evidence>
<feature type="transmembrane region" description="Helical" evidence="5">
    <location>
        <begin position="222"/>
        <end position="242"/>
    </location>
</feature>
<evidence type="ECO:0000256" key="3">
    <source>
        <dbReference type="ARBA" id="ARBA00022989"/>
    </source>
</evidence>
<gene>
    <name evidence="7" type="ORF">WR25_19703</name>
</gene>
<dbReference type="InterPro" id="IPR017452">
    <property type="entry name" value="GPCR_Rhodpsn_7TM"/>
</dbReference>
<feature type="transmembrane region" description="Helical" evidence="5">
    <location>
        <begin position="254"/>
        <end position="275"/>
    </location>
</feature>
<dbReference type="EMBL" id="LIAE01010198">
    <property type="protein sequence ID" value="PAV65746.1"/>
    <property type="molecule type" value="Genomic_DNA"/>
</dbReference>
<dbReference type="AlphaFoldDB" id="A0A2A2JVE5"/>
<reference evidence="7 8" key="1">
    <citation type="journal article" date="2017" name="Curr. Biol.">
        <title>Genome architecture and evolution of a unichromosomal asexual nematode.</title>
        <authorList>
            <person name="Fradin H."/>
            <person name="Zegar C."/>
            <person name="Gutwein M."/>
            <person name="Lucas J."/>
            <person name="Kovtun M."/>
            <person name="Corcoran D."/>
            <person name="Baugh L.R."/>
            <person name="Kiontke K."/>
            <person name="Gunsalus K."/>
            <person name="Fitch D.H."/>
            <person name="Piano F."/>
        </authorList>
    </citation>
    <scope>NUCLEOTIDE SEQUENCE [LARGE SCALE GENOMIC DNA]</scope>
    <source>
        <strain evidence="7">PF1309</strain>
    </source>
</reference>
<sequence length="345" mass="39695">MIVLQDHHIAALCVFLVSSCGMTANWFITIFIRRLKSLQNPFGWLTGSQAIGEAVHNSLFCLYFVPMVFFDIEWMKEYSRHCGHVLLICYDITIYSHLFISLNRMCAIFFPLRYNRIFSYRNTMTAIVISWILAIVPSFYFYVYEDCKFLYAGDFYHFVFTTTPVCLFITWYTDFLKYVSIVVIICVLDIITVARVHFARLAMAGTTSTQSSKKRKGDEINFLKQACLQAGVFVCELITYFILEAKVQDKWSKFFLSTVAWVFVHCSDGFITIIFNREFRTVIPCACMKRSVQIGTTRESAHPPAGNMFTASSSKSRLTDSIAKNTENYEVYGANAHSSAYSRQD</sequence>
<evidence type="ECO:0000313" key="8">
    <source>
        <dbReference type="Proteomes" id="UP000218231"/>
    </source>
</evidence>
<feature type="domain" description="G-protein coupled receptors family 1 profile" evidence="6">
    <location>
        <begin position="24"/>
        <end position="196"/>
    </location>
</feature>
<name>A0A2A2JVE5_9BILA</name>
<evidence type="ECO:0000256" key="1">
    <source>
        <dbReference type="ARBA" id="ARBA00004370"/>
    </source>
</evidence>
<keyword evidence="8" id="KW-1185">Reference proteome</keyword>
<dbReference type="GO" id="GO:0016020">
    <property type="term" value="C:membrane"/>
    <property type="evidence" value="ECO:0007669"/>
    <property type="project" value="UniProtKB-SubCell"/>
</dbReference>
<dbReference type="PANTHER" id="PTHR23017">
    <property type="entry name" value="SERPENTINE RECEPTOR, CLASS X"/>
    <property type="match status" value="1"/>
</dbReference>
<organism evidence="7 8">
    <name type="scientific">Diploscapter pachys</name>
    <dbReference type="NCBI Taxonomy" id="2018661"/>
    <lineage>
        <taxon>Eukaryota</taxon>
        <taxon>Metazoa</taxon>
        <taxon>Ecdysozoa</taxon>
        <taxon>Nematoda</taxon>
        <taxon>Chromadorea</taxon>
        <taxon>Rhabditida</taxon>
        <taxon>Rhabditina</taxon>
        <taxon>Rhabditomorpha</taxon>
        <taxon>Rhabditoidea</taxon>
        <taxon>Rhabditidae</taxon>
        <taxon>Diploscapter</taxon>
    </lineage>
</organism>
<keyword evidence="3 5" id="KW-1133">Transmembrane helix</keyword>
<evidence type="ECO:0000313" key="7">
    <source>
        <dbReference type="EMBL" id="PAV65746.1"/>
    </source>
</evidence>
<dbReference type="Gene3D" id="1.20.1070.10">
    <property type="entry name" value="Rhodopsin 7-helix transmembrane proteins"/>
    <property type="match status" value="1"/>
</dbReference>
<evidence type="ECO:0000256" key="4">
    <source>
        <dbReference type="ARBA" id="ARBA00023136"/>
    </source>
</evidence>
<evidence type="ECO:0000259" key="6">
    <source>
        <dbReference type="PROSITE" id="PS50262"/>
    </source>
</evidence>
<dbReference type="OrthoDB" id="5825164at2759"/>
<dbReference type="PROSITE" id="PS50262">
    <property type="entry name" value="G_PROTEIN_RECEP_F1_2"/>
    <property type="match status" value="1"/>
</dbReference>
<keyword evidence="2 5" id="KW-0812">Transmembrane</keyword>
<feature type="transmembrane region" description="Helical" evidence="5">
    <location>
        <begin position="155"/>
        <end position="172"/>
    </location>
</feature>
<evidence type="ECO:0000256" key="5">
    <source>
        <dbReference type="SAM" id="Phobius"/>
    </source>
</evidence>